<comment type="subcellular location">
    <subcellularLocation>
        <location evidence="1 11">Cytoplasm</location>
    </subcellularLocation>
</comment>
<comment type="caution">
    <text evidence="14">The sequence shown here is derived from an EMBL/GenBank/DDBJ whole genome shotgun (WGS) entry which is preliminary data.</text>
</comment>
<dbReference type="GO" id="GO:0005524">
    <property type="term" value="F:ATP binding"/>
    <property type="evidence" value="ECO:0007669"/>
    <property type="project" value="UniProtKB-UniRule"/>
</dbReference>
<dbReference type="Gene3D" id="3.40.50.800">
    <property type="entry name" value="Anticodon-binding domain"/>
    <property type="match status" value="1"/>
</dbReference>
<dbReference type="EC" id="6.1.1.21" evidence="11"/>
<feature type="binding site" evidence="12">
    <location>
        <begin position="289"/>
        <end position="290"/>
    </location>
    <ligand>
        <name>L-histidine</name>
        <dbReference type="ChEBI" id="CHEBI:57595"/>
    </ligand>
</feature>
<keyword evidence="9 11" id="KW-0030">Aminoacyl-tRNA synthetase</keyword>
<dbReference type="CDD" id="cd00773">
    <property type="entry name" value="HisRS-like_core"/>
    <property type="match status" value="1"/>
</dbReference>
<comment type="catalytic activity">
    <reaction evidence="10 11">
        <text>tRNA(His) + L-histidine + ATP = L-histidyl-tRNA(His) + AMP + diphosphate + H(+)</text>
        <dbReference type="Rhea" id="RHEA:17313"/>
        <dbReference type="Rhea" id="RHEA-COMP:9665"/>
        <dbReference type="Rhea" id="RHEA-COMP:9689"/>
        <dbReference type="ChEBI" id="CHEBI:15378"/>
        <dbReference type="ChEBI" id="CHEBI:30616"/>
        <dbReference type="ChEBI" id="CHEBI:33019"/>
        <dbReference type="ChEBI" id="CHEBI:57595"/>
        <dbReference type="ChEBI" id="CHEBI:78442"/>
        <dbReference type="ChEBI" id="CHEBI:78527"/>
        <dbReference type="ChEBI" id="CHEBI:456215"/>
        <dbReference type="EC" id="6.1.1.21"/>
    </reaction>
</comment>
<keyword evidence="15" id="KW-1185">Reference proteome</keyword>
<name>G4CK68_9NEIS</name>
<feature type="binding site" evidence="12">
    <location>
        <begin position="109"/>
        <end position="111"/>
    </location>
    <ligand>
        <name>L-histidine</name>
        <dbReference type="ChEBI" id="CHEBI:57595"/>
    </ligand>
</feature>
<dbReference type="SUPFAM" id="SSF52954">
    <property type="entry name" value="Class II aaRS ABD-related"/>
    <property type="match status" value="1"/>
</dbReference>
<feature type="domain" description="Aminoacyl-transfer RNA synthetases class-II family profile" evidence="13">
    <location>
        <begin position="41"/>
        <end position="354"/>
    </location>
</feature>
<keyword evidence="8 11" id="KW-0648">Protein biosynthesis</keyword>
<evidence type="ECO:0000313" key="15">
    <source>
        <dbReference type="Proteomes" id="UP000003019"/>
    </source>
</evidence>
<evidence type="ECO:0000256" key="6">
    <source>
        <dbReference type="ARBA" id="ARBA00022741"/>
    </source>
</evidence>
<dbReference type="InterPro" id="IPR004154">
    <property type="entry name" value="Anticodon-bd"/>
</dbReference>
<dbReference type="NCBIfam" id="TIGR00442">
    <property type="entry name" value="hisS"/>
    <property type="match status" value="1"/>
</dbReference>
<dbReference type="InterPro" id="IPR004516">
    <property type="entry name" value="HisRS/HisZ"/>
</dbReference>
<evidence type="ECO:0000256" key="5">
    <source>
        <dbReference type="ARBA" id="ARBA00022598"/>
    </source>
</evidence>
<dbReference type="SUPFAM" id="SSF55681">
    <property type="entry name" value="Class II aaRS and biotin synthetases"/>
    <property type="match status" value="1"/>
</dbReference>
<sequence length="448" mass="49885">MCYHPPFPNSANAYPQNIMGQKIQAVKGMNDLLPVEQKDFKLTAAFWQAFEDKVAAWTRRFGYRQIRTPIVEQTGLFVRSIGEETDVVGKEMYTFADSNDTLSLSLRPEGTASCLRAVVEHNLLYNAPQKLWYIGPMFRRERPQKGRYRQFHQVGIEALGFEGPDIDAEIIAMSADLWRELGIAEHLTLELNSLGNREERAAHREALVGYLKAHEAQLDEDSRRRMHTNPLRVLDSKNPDLQDICNGAPRLADYLGEASQQHYRELKALLDGLGIAYVENPRLVRGLDYYNQTVFEWTTDKLGAQATVCGGGRYDGLIEELGGKPAACVGFAMGIERLLLLVREYGSLPCDEAPDVFVMQQGEGSTLAAMRHAAALRAEGWNVQQYCGGQSLKAQMKKADASGSRFALIVAESELAADSVTLKDMQGGRGQTTVPAGHLLSTLKEWTE</sequence>
<feature type="binding site" evidence="12">
    <location>
        <position position="139"/>
    </location>
    <ligand>
        <name>L-histidine</name>
        <dbReference type="ChEBI" id="CHEBI:57595"/>
    </ligand>
</feature>
<reference evidence="14 15" key="1">
    <citation type="submission" date="2011-05" db="EMBL/GenBank/DDBJ databases">
        <authorList>
            <person name="Muzny D."/>
            <person name="Qin X."/>
            <person name="Deng J."/>
            <person name="Jiang H."/>
            <person name="Liu Y."/>
            <person name="Qu J."/>
            <person name="Song X.-Z."/>
            <person name="Zhang L."/>
            <person name="Thornton R."/>
            <person name="Coyle M."/>
            <person name="Francisco L."/>
            <person name="Jackson L."/>
            <person name="Javaid M."/>
            <person name="Korchina V."/>
            <person name="Kovar C."/>
            <person name="Mata R."/>
            <person name="Mathew T."/>
            <person name="Ngo R."/>
            <person name="Nguyen L."/>
            <person name="Nguyen N."/>
            <person name="Okwuonu G."/>
            <person name="Ongeri F."/>
            <person name="Pham C."/>
            <person name="Simmons D."/>
            <person name="Wilczek-Boney K."/>
            <person name="Hale W."/>
            <person name="Jakkamsetti A."/>
            <person name="Pham P."/>
            <person name="Ruth R."/>
            <person name="San Lucas F."/>
            <person name="Warren J."/>
            <person name="Zhang J."/>
            <person name="Zhao Z."/>
            <person name="Zhou C."/>
            <person name="Zhu D."/>
            <person name="Lee S."/>
            <person name="Bess C."/>
            <person name="Blankenburg K."/>
            <person name="Forbes L."/>
            <person name="Fu Q."/>
            <person name="Gubbala S."/>
            <person name="Hirani K."/>
            <person name="Jayaseelan J.C."/>
            <person name="Lara F."/>
            <person name="Munidasa M."/>
            <person name="Palculict T."/>
            <person name="Patil S."/>
            <person name="Pu L.-L."/>
            <person name="Saada N."/>
            <person name="Tang L."/>
            <person name="Weissenberger G."/>
            <person name="Zhu Y."/>
            <person name="Hemphill L."/>
            <person name="Shang Y."/>
            <person name="Youmans B."/>
            <person name="Ayvaz T."/>
            <person name="Ross M."/>
            <person name="Santibanez J."/>
            <person name="Aqrawi P."/>
            <person name="Gross S."/>
            <person name="Joshi V."/>
            <person name="Fowler G."/>
            <person name="Nazareth L."/>
            <person name="Reid J."/>
            <person name="Worley K."/>
            <person name="Petrosino J."/>
            <person name="Highlander S."/>
            <person name="Gibbs R."/>
        </authorList>
    </citation>
    <scope>NUCLEOTIDE SEQUENCE [LARGE SCALE GENOMIC DNA]</scope>
    <source>
        <strain evidence="14 15">871</strain>
    </source>
</reference>
<dbReference type="InterPro" id="IPR041715">
    <property type="entry name" value="HisRS-like_core"/>
</dbReference>
<evidence type="ECO:0000256" key="12">
    <source>
        <dbReference type="PIRSR" id="PIRSR001549-1"/>
    </source>
</evidence>
<feature type="binding site" evidence="12">
    <location>
        <position position="153"/>
    </location>
    <ligand>
        <name>L-histidine</name>
        <dbReference type="ChEBI" id="CHEBI:57595"/>
    </ligand>
</feature>
<evidence type="ECO:0000256" key="8">
    <source>
        <dbReference type="ARBA" id="ARBA00022917"/>
    </source>
</evidence>
<dbReference type="GO" id="GO:0006427">
    <property type="term" value="P:histidyl-tRNA aminoacylation"/>
    <property type="evidence" value="ECO:0007669"/>
    <property type="project" value="UniProtKB-UniRule"/>
</dbReference>
<dbReference type="Proteomes" id="UP000003019">
    <property type="component" value="Unassembled WGS sequence"/>
</dbReference>
<keyword evidence="5 11" id="KW-0436">Ligase</keyword>
<organism evidence="14 15">
    <name type="scientific">Neisseria shayeganii 871</name>
    <dbReference type="NCBI Taxonomy" id="1032488"/>
    <lineage>
        <taxon>Bacteria</taxon>
        <taxon>Pseudomonadati</taxon>
        <taxon>Pseudomonadota</taxon>
        <taxon>Betaproteobacteria</taxon>
        <taxon>Neisseriales</taxon>
        <taxon>Neisseriaceae</taxon>
        <taxon>Neisseria</taxon>
    </lineage>
</organism>
<evidence type="ECO:0000256" key="10">
    <source>
        <dbReference type="ARBA" id="ARBA00047639"/>
    </source>
</evidence>
<gene>
    <name evidence="11 14" type="primary">hisS</name>
    <name evidence="14" type="ORF">HMPREF9371_2008</name>
</gene>
<dbReference type="InterPro" id="IPR045864">
    <property type="entry name" value="aa-tRNA-synth_II/BPL/LPL"/>
</dbReference>
<dbReference type="InterPro" id="IPR006195">
    <property type="entry name" value="aa-tRNA-synth_II"/>
</dbReference>
<feature type="binding site" evidence="12">
    <location>
        <position position="285"/>
    </location>
    <ligand>
        <name>L-histidine</name>
        <dbReference type="ChEBI" id="CHEBI:57595"/>
    </ligand>
</feature>
<evidence type="ECO:0000256" key="7">
    <source>
        <dbReference type="ARBA" id="ARBA00022840"/>
    </source>
</evidence>
<accession>G4CK68</accession>
<evidence type="ECO:0000256" key="3">
    <source>
        <dbReference type="ARBA" id="ARBA00011738"/>
    </source>
</evidence>
<dbReference type="CDD" id="cd00859">
    <property type="entry name" value="HisRS_anticodon"/>
    <property type="match status" value="1"/>
</dbReference>
<dbReference type="GO" id="GO:0005737">
    <property type="term" value="C:cytoplasm"/>
    <property type="evidence" value="ECO:0007669"/>
    <property type="project" value="UniProtKB-SubCell"/>
</dbReference>
<dbReference type="AlphaFoldDB" id="G4CK68"/>
<dbReference type="PANTHER" id="PTHR43707:SF1">
    <property type="entry name" value="HISTIDINE--TRNA LIGASE, MITOCHONDRIAL-RELATED"/>
    <property type="match status" value="1"/>
</dbReference>
<keyword evidence="7 11" id="KW-0067">ATP-binding</keyword>
<feature type="binding site" evidence="12">
    <location>
        <position position="157"/>
    </location>
    <ligand>
        <name>L-histidine</name>
        <dbReference type="ChEBI" id="CHEBI:57595"/>
    </ligand>
</feature>
<keyword evidence="4 11" id="KW-0963">Cytoplasm</keyword>
<dbReference type="Pfam" id="PF03129">
    <property type="entry name" value="HGTP_anticodon"/>
    <property type="match status" value="1"/>
</dbReference>
<evidence type="ECO:0000256" key="2">
    <source>
        <dbReference type="ARBA" id="ARBA00008226"/>
    </source>
</evidence>
<protein>
    <recommendedName>
        <fullName evidence="11">Histidine--tRNA ligase</fullName>
        <ecNumber evidence="11">6.1.1.21</ecNumber>
    </recommendedName>
    <alternativeName>
        <fullName evidence="11">Histidyl-tRNA synthetase</fullName>
        <shortName evidence="11">HisRS</shortName>
    </alternativeName>
</protein>
<evidence type="ECO:0000256" key="11">
    <source>
        <dbReference type="HAMAP-Rule" id="MF_00127"/>
    </source>
</evidence>
<evidence type="ECO:0000259" key="13">
    <source>
        <dbReference type="PROSITE" id="PS50862"/>
    </source>
</evidence>
<dbReference type="PIRSF" id="PIRSF001549">
    <property type="entry name" value="His-tRNA_synth"/>
    <property type="match status" value="1"/>
</dbReference>
<keyword evidence="6 11" id="KW-0547">Nucleotide-binding</keyword>
<evidence type="ECO:0000256" key="1">
    <source>
        <dbReference type="ARBA" id="ARBA00004496"/>
    </source>
</evidence>
<dbReference type="InterPro" id="IPR015807">
    <property type="entry name" value="His-tRNA-ligase"/>
</dbReference>
<dbReference type="PROSITE" id="PS50862">
    <property type="entry name" value="AA_TRNA_LIGASE_II"/>
    <property type="match status" value="1"/>
</dbReference>
<dbReference type="Gene3D" id="3.30.930.10">
    <property type="entry name" value="Bira Bifunctional Protein, Domain 2"/>
    <property type="match status" value="1"/>
</dbReference>
<evidence type="ECO:0000256" key="4">
    <source>
        <dbReference type="ARBA" id="ARBA00022490"/>
    </source>
</evidence>
<proteinExistence type="inferred from homology"/>
<dbReference type="GO" id="GO:0004821">
    <property type="term" value="F:histidine-tRNA ligase activity"/>
    <property type="evidence" value="ECO:0007669"/>
    <property type="project" value="UniProtKB-UniRule"/>
</dbReference>
<dbReference type="STRING" id="1032488.HMPREF9371_2008"/>
<dbReference type="InterPro" id="IPR033656">
    <property type="entry name" value="HisRS_anticodon"/>
</dbReference>
<dbReference type="HAMAP" id="MF_00127">
    <property type="entry name" value="His_tRNA_synth"/>
    <property type="match status" value="1"/>
</dbReference>
<evidence type="ECO:0000313" key="14">
    <source>
        <dbReference type="EMBL" id="EGY51795.1"/>
    </source>
</evidence>
<comment type="subunit">
    <text evidence="3 11">Homodimer.</text>
</comment>
<comment type="similarity">
    <text evidence="2 11">Belongs to the class-II aminoacyl-tRNA synthetase family.</text>
</comment>
<dbReference type="FunFam" id="3.30.930.10:FF:000005">
    <property type="entry name" value="Histidine--tRNA ligase"/>
    <property type="match status" value="1"/>
</dbReference>
<dbReference type="EMBL" id="AGAY01000069">
    <property type="protein sequence ID" value="EGY51795.1"/>
    <property type="molecule type" value="Genomic_DNA"/>
</dbReference>
<dbReference type="Pfam" id="PF13393">
    <property type="entry name" value="tRNA-synt_His"/>
    <property type="match status" value="1"/>
</dbReference>
<dbReference type="PANTHER" id="PTHR43707">
    <property type="entry name" value="HISTIDYL-TRNA SYNTHETASE"/>
    <property type="match status" value="1"/>
</dbReference>
<dbReference type="PATRIC" id="fig|1032488.3.peg.1904"/>
<evidence type="ECO:0000256" key="9">
    <source>
        <dbReference type="ARBA" id="ARBA00023146"/>
    </source>
</evidence>
<dbReference type="InterPro" id="IPR036621">
    <property type="entry name" value="Anticodon-bd_dom_sf"/>
</dbReference>
<dbReference type="HOGENOM" id="CLU_025113_1_1_4"/>